<evidence type="ECO:0000256" key="7">
    <source>
        <dbReference type="ARBA" id="ARBA00022583"/>
    </source>
</evidence>
<dbReference type="Gene3D" id="1.20.5.730">
    <property type="entry name" value="Single helix bin"/>
    <property type="match status" value="1"/>
</dbReference>
<protein>
    <submittedName>
        <fullName evidence="14">Uncharacterized protein</fullName>
    </submittedName>
</protein>
<keyword evidence="4" id="KW-0813">Transport</keyword>
<keyword evidence="11" id="KW-0862">Zinc</keyword>
<evidence type="ECO:0000256" key="6">
    <source>
        <dbReference type="ARBA" id="ARBA00022553"/>
    </source>
</evidence>
<dbReference type="Proteomes" id="UP000092462">
    <property type="component" value="Unassembled WGS sequence"/>
</dbReference>
<dbReference type="Pfam" id="PF03528">
    <property type="entry name" value="Rabaptin"/>
    <property type="match status" value="1"/>
</dbReference>
<keyword evidence="6" id="KW-0597">Phosphoprotein</keyword>
<keyword evidence="9" id="KW-0967">Endosome</keyword>
<evidence type="ECO:0000256" key="13">
    <source>
        <dbReference type="ARBA" id="ARBA00023054"/>
    </source>
</evidence>
<dbReference type="SUPFAM" id="SSF103652">
    <property type="entry name" value="G protein-binding domain"/>
    <property type="match status" value="1"/>
</dbReference>
<dbReference type="SUPFAM" id="SSF57903">
    <property type="entry name" value="FYVE/PHD zinc finger"/>
    <property type="match status" value="1"/>
</dbReference>
<evidence type="ECO:0000256" key="11">
    <source>
        <dbReference type="ARBA" id="ARBA00022833"/>
    </source>
</evidence>
<dbReference type="InterPro" id="IPR000306">
    <property type="entry name" value="Znf_FYVE"/>
</dbReference>
<evidence type="ECO:0000313" key="15">
    <source>
        <dbReference type="Proteomes" id="UP000092462"/>
    </source>
</evidence>
<dbReference type="GO" id="GO:0005096">
    <property type="term" value="F:GTPase activator activity"/>
    <property type="evidence" value="ECO:0007669"/>
    <property type="project" value="InterPro"/>
</dbReference>
<dbReference type="InterPro" id="IPR013083">
    <property type="entry name" value="Znf_RING/FYVE/PHD"/>
</dbReference>
<keyword evidence="15" id="KW-1185">Reference proteome</keyword>
<keyword evidence="5" id="KW-0963">Cytoplasm</keyword>
<keyword evidence="10" id="KW-0863">Zinc-finger</keyword>
<dbReference type="InterPro" id="IPR015390">
    <property type="entry name" value="Rabaptin_Rab5-bd_dom"/>
</dbReference>
<dbReference type="PROSITE" id="PS50178">
    <property type="entry name" value="ZF_FYVE"/>
    <property type="match status" value="1"/>
</dbReference>
<dbReference type="Gene3D" id="3.30.40.10">
    <property type="entry name" value="Zinc/RING finger domain, C3HC4 (zinc finger)"/>
    <property type="match status" value="1"/>
</dbReference>
<organism evidence="14 15">
    <name type="scientific">Phlebotomus papatasi</name>
    <name type="common">Sandfly</name>
    <dbReference type="NCBI Taxonomy" id="29031"/>
    <lineage>
        <taxon>Eukaryota</taxon>
        <taxon>Metazoa</taxon>
        <taxon>Ecdysozoa</taxon>
        <taxon>Arthropoda</taxon>
        <taxon>Hexapoda</taxon>
        <taxon>Insecta</taxon>
        <taxon>Pterygota</taxon>
        <taxon>Neoptera</taxon>
        <taxon>Endopterygota</taxon>
        <taxon>Diptera</taxon>
        <taxon>Nematocera</taxon>
        <taxon>Psychodoidea</taxon>
        <taxon>Psychodidae</taxon>
        <taxon>Phlebotomus</taxon>
        <taxon>Phlebotomus</taxon>
    </lineage>
</organism>
<keyword evidence="13" id="KW-0175">Coiled coil</keyword>
<dbReference type="InterPro" id="IPR011011">
    <property type="entry name" value="Znf_FYVE_PHD"/>
</dbReference>
<evidence type="ECO:0000256" key="12">
    <source>
        <dbReference type="ARBA" id="ARBA00022927"/>
    </source>
</evidence>
<dbReference type="GO" id="GO:0008270">
    <property type="term" value="F:zinc ion binding"/>
    <property type="evidence" value="ECO:0007669"/>
    <property type="project" value="UniProtKB-KW"/>
</dbReference>
<dbReference type="PANTHER" id="PTHR31179">
    <property type="entry name" value="RAB GTPASE-BINDING EFFECTOR PROTEIN"/>
    <property type="match status" value="1"/>
</dbReference>
<dbReference type="EMBL" id="AJVK01008318">
    <property type="status" value="NOT_ANNOTATED_CDS"/>
    <property type="molecule type" value="Genomic_DNA"/>
</dbReference>
<proteinExistence type="inferred from homology"/>
<dbReference type="EMBL" id="AJVK01008319">
    <property type="status" value="NOT_ANNOTATED_CDS"/>
    <property type="molecule type" value="Genomic_DNA"/>
</dbReference>
<dbReference type="InterPro" id="IPR003914">
    <property type="entry name" value="Rabaptin"/>
</dbReference>
<evidence type="ECO:0000256" key="2">
    <source>
        <dbReference type="ARBA" id="ARBA00004496"/>
    </source>
</evidence>
<reference evidence="14" key="1">
    <citation type="submission" date="2022-08" db="UniProtKB">
        <authorList>
            <consortium name="EnsemblMetazoa"/>
        </authorList>
    </citation>
    <scope>IDENTIFICATION</scope>
    <source>
        <strain evidence="14">Israel</strain>
    </source>
</reference>
<accession>A0A1B0DPX5</accession>
<comment type="similarity">
    <text evidence="3">Belongs to the rabaptin family.</text>
</comment>
<dbReference type="VEuPathDB" id="VectorBase:PPAI010565"/>
<dbReference type="VEuPathDB" id="VectorBase:PPAPM1_001822"/>
<keyword evidence="7" id="KW-0254">Endocytosis</keyword>
<evidence type="ECO:0000256" key="8">
    <source>
        <dbReference type="ARBA" id="ARBA00022723"/>
    </source>
</evidence>
<dbReference type="GO" id="GO:0015031">
    <property type="term" value="P:protein transport"/>
    <property type="evidence" value="ECO:0007669"/>
    <property type="project" value="UniProtKB-KW"/>
</dbReference>
<dbReference type="GO" id="GO:0008083">
    <property type="term" value="F:growth factor activity"/>
    <property type="evidence" value="ECO:0007669"/>
    <property type="project" value="InterPro"/>
</dbReference>
<keyword evidence="8" id="KW-0479">Metal-binding</keyword>
<dbReference type="PANTHER" id="PTHR31179:SF7">
    <property type="entry name" value="FYVE-TYPE DOMAIN-CONTAINING PROTEIN"/>
    <property type="match status" value="1"/>
</dbReference>
<dbReference type="InterPro" id="IPR017455">
    <property type="entry name" value="Znf_FYVE-rel"/>
</dbReference>
<dbReference type="SMART" id="SM00064">
    <property type="entry name" value="FYVE"/>
    <property type="match status" value="1"/>
</dbReference>
<name>A0A1B0DPX5_PHLPP</name>
<evidence type="ECO:0000256" key="4">
    <source>
        <dbReference type="ARBA" id="ARBA00022448"/>
    </source>
</evidence>
<evidence type="ECO:0000256" key="1">
    <source>
        <dbReference type="ARBA" id="ARBA00004412"/>
    </source>
</evidence>
<dbReference type="Pfam" id="PF01363">
    <property type="entry name" value="FYVE"/>
    <property type="match status" value="1"/>
</dbReference>
<dbReference type="GO" id="GO:0005769">
    <property type="term" value="C:early endosome"/>
    <property type="evidence" value="ECO:0007669"/>
    <property type="project" value="UniProtKB-SubCell"/>
</dbReference>
<dbReference type="CDD" id="cd15739">
    <property type="entry name" value="FYVE_RABE_unchar"/>
    <property type="match status" value="1"/>
</dbReference>
<sequence length="658" mass="76301">MDEKVTEVNEEESESDGQVARADAPVVTEDSTRAELTEEIRKLREEFNGQRAKMRELYLQKEAECKKQFGKIEALTKELDEAKSQLIVAEYRKENEMQNQELKAQEELASLRQLVQETLDESSTLKDDQKRLYDEYERIRQENHNLKEMLSNQESPSLAPVLSHVKKIARKLGADSKDDTLEDSMRKAQEDAEVLRSLVVPLEEEIKALKEKLRATDEELQSFRGGPASDSAIVGLLKDTQPPKEPKSAVDGNLPCEMCKNYEMQLVQAQENVRKEQTKTEQVMKQVERVKEDLDREAVLRRELEAQWQEKREQHKNEVVSLTEHIKKTEDSFAHLQRHYNEIKDEINQELLKLTHERESVHRHLESLQRDNDILAGKYLATSEEIQNQEINLPNTVEELQEMLLQVHQSLIEARVGCEFEQTKSISLRDESQLLRDQLESFYKERQAYEREVVANLRSSELQLKESMAKVRQLTSLKEAYERKELEYKKESSELREQAIDLRALNVSTNLCFFFRETDMDDTFCLFQTKLEKANADLKGKVTTLQQDLANGEAVQQDFVRLSQSLQMQLEKIRVADTQVRWQDDEDVDQCSNCKSPFTVTKRKQHCRHCGTIYCDKCLGKSVPSGPHKKPARVCDVCHTLLVRNTAPYFSQAPPQTP</sequence>
<comment type="subcellular location">
    <subcellularLocation>
        <location evidence="2">Cytoplasm</location>
    </subcellularLocation>
    <subcellularLocation>
        <location evidence="1">Early endosome</location>
    </subcellularLocation>
</comment>
<dbReference type="AlphaFoldDB" id="A0A1B0DPX5"/>
<evidence type="ECO:0000313" key="14">
    <source>
        <dbReference type="EnsemblMetazoa" id="PPAI010565-PA"/>
    </source>
</evidence>
<evidence type="ECO:0000256" key="10">
    <source>
        <dbReference type="ARBA" id="ARBA00022771"/>
    </source>
</evidence>
<dbReference type="GO" id="GO:0006897">
    <property type="term" value="P:endocytosis"/>
    <property type="evidence" value="ECO:0007669"/>
    <property type="project" value="UniProtKB-KW"/>
</dbReference>
<evidence type="ECO:0000256" key="9">
    <source>
        <dbReference type="ARBA" id="ARBA00022753"/>
    </source>
</evidence>
<keyword evidence="12" id="KW-0653">Protein transport</keyword>
<dbReference type="FunFam" id="1.20.5.730:FF:000005">
    <property type="entry name" value="RABaptiN (Rab effector)"/>
    <property type="match status" value="1"/>
</dbReference>
<evidence type="ECO:0000256" key="5">
    <source>
        <dbReference type="ARBA" id="ARBA00022490"/>
    </source>
</evidence>
<dbReference type="EnsemblMetazoa" id="PPAI010565-RA">
    <property type="protein sequence ID" value="PPAI010565-PA"/>
    <property type="gene ID" value="PPAI010565"/>
</dbReference>
<dbReference type="InterPro" id="IPR018514">
    <property type="entry name" value="Rabaptin_CC"/>
</dbReference>
<evidence type="ECO:0000256" key="3">
    <source>
        <dbReference type="ARBA" id="ARBA00006603"/>
    </source>
</evidence>
<dbReference type="Pfam" id="PF09311">
    <property type="entry name" value="Rab5-bind"/>
    <property type="match status" value="1"/>
</dbReference>